<name>A0ABN9LS28_9NEOB</name>
<dbReference type="PANTHER" id="PTHR24173:SF74">
    <property type="entry name" value="ANKYRIN REPEAT DOMAIN-CONTAINING PROTEIN 16"/>
    <property type="match status" value="1"/>
</dbReference>
<dbReference type="SUPFAM" id="SSF48403">
    <property type="entry name" value="Ankyrin repeat"/>
    <property type="match status" value="1"/>
</dbReference>
<protein>
    <recommendedName>
        <fullName evidence="6">Ankyrin repeat domain-containing protein 16</fullName>
    </recommendedName>
</protein>
<dbReference type="PANTHER" id="PTHR24173">
    <property type="entry name" value="ANKYRIN REPEAT CONTAINING"/>
    <property type="match status" value="1"/>
</dbReference>
<feature type="repeat" description="ANK" evidence="3">
    <location>
        <begin position="90"/>
        <end position="113"/>
    </location>
</feature>
<dbReference type="Pfam" id="PF00023">
    <property type="entry name" value="Ank"/>
    <property type="match status" value="1"/>
</dbReference>
<evidence type="ECO:0000313" key="4">
    <source>
        <dbReference type="EMBL" id="CAJ0947119.1"/>
    </source>
</evidence>
<keyword evidence="1" id="KW-0677">Repeat</keyword>
<accession>A0ABN9LS28</accession>
<comment type="caution">
    <text evidence="4">The sequence shown here is derived from an EMBL/GenBank/DDBJ whole genome shotgun (WGS) entry which is preliminary data.</text>
</comment>
<dbReference type="PROSITE" id="PS50297">
    <property type="entry name" value="ANK_REP_REGION"/>
    <property type="match status" value="1"/>
</dbReference>
<keyword evidence="5" id="KW-1185">Reference proteome</keyword>
<evidence type="ECO:0000256" key="1">
    <source>
        <dbReference type="ARBA" id="ARBA00022737"/>
    </source>
</evidence>
<organism evidence="4 5">
    <name type="scientific">Ranitomeya imitator</name>
    <name type="common">mimic poison frog</name>
    <dbReference type="NCBI Taxonomy" id="111125"/>
    <lineage>
        <taxon>Eukaryota</taxon>
        <taxon>Metazoa</taxon>
        <taxon>Chordata</taxon>
        <taxon>Craniata</taxon>
        <taxon>Vertebrata</taxon>
        <taxon>Euteleostomi</taxon>
        <taxon>Amphibia</taxon>
        <taxon>Batrachia</taxon>
        <taxon>Anura</taxon>
        <taxon>Neobatrachia</taxon>
        <taxon>Hyloidea</taxon>
        <taxon>Dendrobatidae</taxon>
        <taxon>Dendrobatinae</taxon>
        <taxon>Ranitomeya</taxon>
    </lineage>
</organism>
<sequence>MGHRACLLHLLSKGAAVDSLKKADWTPLMMACTRRNVDVIKDLIEHKADPKLKNKDGWNCFHIASREGDPAVITYLLDTFPDIWKTESKIKRTPLHTAAMHGCLDVVQILLER</sequence>
<dbReference type="SMART" id="SM00248">
    <property type="entry name" value="ANK"/>
    <property type="match status" value="3"/>
</dbReference>
<dbReference type="InterPro" id="IPR002110">
    <property type="entry name" value="Ankyrin_rpt"/>
</dbReference>
<dbReference type="InterPro" id="IPR036770">
    <property type="entry name" value="Ankyrin_rpt-contain_sf"/>
</dbReference>
<gene>
    <name evidence="4" type="ORF">RIMI_LOCUS11587486</name>
</gene>
<proteinExistence type="predicted"/>
<evidence type="ECO:0000313" key="5">
    <source>
        <dbReference type="Proteomes" id="UP001176940"/>
    </source>
</evidence>
<evidence type="ECO:0008006" key="6">
    <source>
        <dbReference type="Google" id="ProtNLM"/>
    </source>
</evidence>
<evidence type="ECO:0000256" key="2">
    <source>
        <dbReference type="ARBA" id="ARBA00023043"/>
    </source>
</evidence>
<dbReference type="PROSITE" id="PS50088">
    <property type="entry name" value="ANK_REPEAT"/>
    <property type="match status" value="2"/>
</dbReference>
<reference evidence="4" key="1">
    <citation type="submission" date="2023-07" db="EMBL/GenBank/DDBJ databases">
        <authorList>
            <person name="Stuckert A."/>
        </authorList>
    </citation>
    <scope>NUCLEOTIDE SEQUENCE</scope>
</reference>
<dbReference type="EMBL" id="CAUEEQ010026416">
    <property type="protein sequence ID" value="CAJ0947119.1"/>
    <property type="molecule type" value="Genomic_DNA"/>
</dbReference>
<feature type="repeat" description="ANK" evidence="3">
    <location>
        <begin position="23"/>
        <end position="55"/>
    </location>
</feature>
<dbReference type="Gene3D" id="1.25.40.20">
    <property type="entry name" value="Ankyrin repeat-containing domain"/>
    <property type="match status" value="1"/>
</dbReference>
<dbReference type="Proteomes" id="UP001176940">
    <property type="component" value="Unassembled WGS sequence"/>
</dbReference>
<dbReference type="Pfam" id="PF12796">
    <property type="entry name" value="Ank_2"/>
    <property type="match status" value="1"/>
</dbReference>
<keyword evidence="2 3" id="KW-0040">ANK repeat</keyword>
<evidence type="ECO:0000256" key="3">
    <source>
        <dbReference type="PROSITE-ProRule" id="PRU00023"/>
    </source>
</evidence>